<sequence length="164" mass="18813">MQISDYPRQETHLDEEFCRQNGELILQVRVHKRQWLSQNSRMGWRQKAATVKVLRRLGYLTGLNLKNDKSQEFAYRWVTSADRVKVVALIHPLRRGTFDPGNAAASVKPIIDGLTDAGYWTDDNGARLLGPDYRPALPAGTPDEYRIDLHITGYRIPDRREGQP</sequence>
<evidence type="ECO:0000313" key="2">
    <source>
        <dbReference type="Proteomes" id="UP000293613"/>
    </source>
</evidence>
<evidence type="ECO:0000313" key="1">
    <source>
        <dbReference type="EMBL" id="RYM96106.1"/>
    </source>
</evidence>
<dbReference type="SUPFAM" id="SSF103084">
    <property type="entry name" value="Holliday junction resolvase RusA"/>
    <property type="match status" value="1"/>
</dbReference>
<reference evidence="1 2" key="1">
    <citation type="journal article" date="2019" name="Appl. Environ. Microbiol.">
        <title>Dissecting the evolutionary development of the Bifidobacterium animalis species through comparative genomics analyses.</title>
        <authorList>
            <person name="Lugli G.A."/>
            <person name="Mancino W."/>
            <person name="Milani C."/>
            <person name="Duranti S."/>
            <person name="Mancabelli L."/>
            <person name="Napoli S."/>
            <person name="Mangifesta M."/>
            <person name="Viappiani A."/>
            <person name="Anzalone R."/>
            <person name="Longhi G."/>
            <person name="van Sinderen D."/>
            <person name="Ventura M."/>
            <person name="Turroni F."/>
        </authorList>
    </citation>
    <scope>NUCLEOTIDE SEQUENCE [LARGE SCALE GENOMIC DNA]</scope>
    <source>
        <strain evidence="1 2">2011B</strain>
    </source>
</reference>
<dbReference type="Proteomes" id="UP000293613">
    <property type="component" value="Unassembled WGS sequence"/>
</dbReference>
<dbReference type="AlphaFoldDB" id="A0A8B3RIT4"/>
<name>A0A8B3RIT4_BIFAN</name>
<dbReference type="EMBL" id="RSCO01000013">
    <property type="protein sequence ID" value="RYM96106.1"/>
    <property type="molecule type" value="Genomic_DNA"/>
</dbReference>
<comment type="caution">
    <text evidence="1">The sequence shown here is derived from an EMBL/GenBank/DDBJ whole genome shotgun (WGS) entry which is preliminary data.</text>
</comment>
<proteinExistence type="predicted"/>
<protein>
    <submittedName>
        <fullName evidence="1">Uncharacterized protein</fullName>
    </submittedName>
</protein>
<dbReference type="RefSeq" id="WP_130077190.1">
    <property type="nucleotide sequence ID" value="NZ_RSCO01000013.1"/>
</dbReference>
<dbReference type="GO" id="GO:0000287">
    <property type="term" value="F:magnesium ion binding"/>
    <property type="evidence" value="ECO:0007669"/>
    <property type="project" value="InterPro"/>
</dbReference>
<dbReference type="GO" id="GO:0006310">
    <property type="term" value="P:DNA recombination"/>
    <property type="evidence" value="ECO:0007669"/>
    <property type="project" value="InterPro"/>
</dbReference>
<accession>A0A8B3RIT4</accession>
<dbReference type="InterPro" id="IPR036614">
    <property type="entry name" value="RusA-like_sf"/>
</dbReference>
<organism evidence="1 2">
    <name type="scientific">Bifidobacterium animalis subsp. lactis</name>
    <name type="common">Bifidobacterium lactis</name>
    <dbReference type="NCBI Taxonomy" id="302911"/>
    <lineage>
        <taxon>Bacteria</taxon>
        <taxon>Bacillati</taxon>
        <taxon>Actinomycetota</taxon>
        <taxon>Actinomycetes</taxon>
        <taxon>Bifidobacteriales</taxon>
        <taxon>Bifidobacteriaceae</taxon>
        <taxon>Bifidobacterium</taxon>
    </lineage>
</organism>
<dbReference type="GO" id="GO:0006281">
    <property type="term" value="P:DNA repair"/>
    <property type="evidence" value="ECO:0007669"/>
    <property type="project" value="InterPro"/>
</dbReference>
<gene>
    <name evidence="1" type="ORF">PG2011B_0303</name>
</gene>